<accession>A0ABP4H8Q6</accession>
<reference evidence="2" key="1">
    <citation type="journal article" date="2019" name="Int. J. Syst. Evol. Microbiol.">
        <title>The Global Catalogue of Microorganisms (GCM) 10K type strain sequencing project: providing services to taxonomists for standard genome sequencing and annotation.</title>
        <authorList>
            <consortium name="The Broad Institute Genomics Platform"/>
            <consortium name="The Broad Institute Genome Sequencing Center for Infectious Disease"/>
            <person name="Wu L."/>
            <person name="Ma J."/>
        </authorList>
    </citation>
    <scope>NUCLEOTIDE SEQUENCE [LARGE SCALE GENOMIC DNA]</scope>
    <source>
        <strain evidence="2">JCM 13004</strain>
    </source>
</reference>
<comment type="caution">
    <text evidence="1">The sequence shown here is derived from an EMBL/GenBank/DDBJ whole genome shotgun (WGS) entry which is preliminary data.</text>
</comment>
<keyword evidence="2" id="KW-1185">Reference proteome</keyword>
<dbReference type="Proteomes" id="UP001500037">
    <property type="component" value="Unassembled WGS sequence"/>
</dbReference>
<dbReference type="EMBL" id="BAAALF010000106">
    <property type="protein sequence ID" value="GAA1253853.1"/>
    <property type="molecule type" value="Genomic_DNA"/>
</dbReference>
<evidence type="ECO:0000313" key="1">
    <source>
        <dbReference type="EMBL" id="GAA1253853.1"/>
    </source>
</evidence>
<evidence type="ECO:0000313" key="2">
    <source>
        <dbReference type="Proteomes" id="UP001500037"/>
    </source>
</evidence>
<proteinExistence type="predicted"/>
<name>A0ABP4H8Q6_9ACTN</name>
<sequence length="106" mass="12048">MCPWDERVRLRGWQMDSAESEIEDMPGDGSTYRPPPACPLCAGELREVQISTRSEAVTVKVHLPSRMFARKSDVEALACRSCGHLLLFMAHPEIMDEPPPRARRKR</sequence>
<organism evidence="1 2">
    <name type="scientific">Kitasatospora nipponensis</name>
    <dbReference type="NCBI Taxonomy" id="258049"/>
    <lineage>
        <taxon>Bacteria</taxon>
        <taxon>Bacillati</taxon>
        <taxon>Actinomycetota</taxon>
        <taxon>Actinomycetes</taxon>
        <taxon>Kitasatosporales</taxon>
        <taxon>Streptomycetaceae</taxon>
        <taxon>Kitasatospora</taxon>
    </lineage>
</organism>
<gene>
    <name evidence="1" type="ORF">GCM10009665_50660</name>
</gene>
<protein>
    <submittedName>
        <fullName evidence="1">Uncharacterized protein</fullName>
    </submittedName>
</protein>